<evidence type="ECO:0000313" key="2">
    <source>
        <dbReference type="Proteomes" id="UP001238088"/>
    </source>
</evidence>
<gene>
    <name evidence="1" type="ORF">J2S17_005284</name>
</gene>
<dbReference type="Proteomes" id="UP001238088">
    <property type="component" value="Unassembled WGS sequence"/>
</dbReference>
<evidence type="ECO:0000313" key="1">
    <source>
        <dbReference type="EMBL" id="MDQ0273352.1"/>
    </source>
</evidence>
<dbReference type="InterPro" id="IPR018690">
    <property type="entry name" value="DUF2187"/>
</dbReference>
<protein>
    <submittedName>
        <fullName evidence="1">Uncharacterized protein YkvS</fullName>
    </submittedName>
</protein>
<dbReference type="RefSeq" id="WP_307479363.1">
    <property type="nucleotide sequence ID" value="NZ_JAUSUB010000038.1"/>
</dbReference>
<dbReference type="Pfam" id="PF09953">
    <property type="entry name" value="DUF2187"/>
    <property type="match status" value="1"/>
</dbReference>
<name>A0ABU0ARD7_9BACI</name>
<keyword evidence="2" id="KW-1185">Reference proteome</keyword>
<proteinExistence type="predicted"/>
<reference evidence="1 2" key="1">
    <citation type="submission" date="2023-07" db="EMBL/GenBank/DDBJ databases">
        <title>Genomic Encyclopedia of Type Strains, Phase IV (KMG-IV): sequencing the most valuable type-strain genomes for metagenomic binning, comparative biology and taxonomic classification.</title>
        <authorList>
            <person name="Goeker M."/>
        </authorList>
    </citation>
    <scope>NUCLEOTIDE SEQUENCE [LARGE SCALE GENOMIC DNA]</scope>
    <source>
        <strain evidence="1 2">DSM 23494</strain>
    </source>
</reference>
<accession>A0ABU0ARD7</accession>
<sequence>MNLPRKKTSQINNLMYNPGDKVTFFRNQRQFTGIVINVRDKSVLVEVTPADAEFLQLKNYYTIVNHKKYEVI</sequence>
<organism evidence="1 2">
    <name type="scientific">Cytobacillus purgationiresistens</name>
    <dbReference type="NCBI Taxonomy" id="863449"/>
    <lineage>
        <taxon>Bacteria</taxon>
        <taxon>Bacillati</taxon>
        <taxon>Bacillota</taxon>
        <taxon>Bacilli</taxon>
        <taxon>Bacillales</taxon>
        <taxon>Bacillaceae</taxon>
        <taxon>Cytobacillus</taxon>
    </lineage>
</organism>
<dbReference type="EMBL" id="JAUSUB010000038">
    <property type="protein sequence ID" value="MDQ0273352.1"/>
    <property type="molecule type" value="Genomic_DNA"/>
</dbReference>
<comment type="caution">
    <text evidence="1">The sequence shown here is derived from an EMBL/GenBank/DDBJ whole genome shotgun (WGS) entry which is preliminary data.</text>
</comment>